<evidence type="ECO:0000313" key="3">
    <source>
        <dbReference type="Proteomes" id="UP000187191"/>
    </source>
</evidence>
<organism evidence="2 3">
    <name type="scientific">Streptomyces alfalfae</name>
    <dbReference type="NCBI Taxonomy" id="1642299"/>
    <lineage>
        <taxon>Bacteria</taxon>
        <taxon>Bacillati</taxon>
        <taxon>Actinomycetota</taxon>
        <taxon>Actinomycetes</taxon>
        <taxon>Kitasatosporales</taxon>
        <taxon>Streptomycetaceae</taxon>
        <taxon>Streptomyces</taxon>
    </lineage>
</organism>
<evidence type="ECO:0000313" key="2">
    <source>
        <dbReference type="EMBL" id="APY84563.1"/>
    </source>
</evidence>
<gene>
    <name evidence="2" type="ORF">A7J05_01160</name>
</gene>
<keyword evidence="3" id="KW-1185">Reference proteome</keyword>
<feature type="region of interest" description="Disordered" evidence="1">
    <location>
        <begin position="253"/>
        <end position="282"/>
    </location>
</feature>
<reference evidence="2 3" key="1">
    <citation type="submission" date="2016-05" db="EMBL/GenBank/DDBJ databases">
        <authorList>
            <person name="Gu J."/>
        </authorList>
    </citation>
    <scope>NUCLEOTIDE SEQUENCE [LARGE SCALE GENOMIC DNA]</scope>
    <source>
        <strain evidence="2 3">ACCC40021</strain>
    </source>
</reference>
<protein>
    <submittedName>
        <fullName evidence="2">Uncharacterized protein</fullName>
    </submittedName>
</protein>
<accession>A0ABN4VE71</accession>
<evidence type="ECO:0000256" key="1">
    <source>
        <dbReference type="SAM" id="MobiDB-lite"/>
    </source>
</evidence>
<dbReference type="Proteomes" id="UP000187191">
    <property type="component" value="Chromosome"/>
</dbReference>
<sequence>MPETRAAGGDLMLSWLHILDDDRIPPVAPWSLVPRTPRWLPRTDGHELDTWFELMLAGSTTAPRRKARSPRWIRRMVNTALPALRTWADRGRGSLRSITRDDVLDVLPDSGTPRANVLQGLRHIPQPLKRRRIIFTDPTARIFCDMPTATVPLPPAEVADLHQVLQDQAVPKAALSALVIFHPLTSRELRTATATDLRDGRLFLPNRTILLAGPVRDRLADYLDYRNTGPRPLMLDTGDAWILMVARERSPRGDEALPRRVQSGRGRVVPLEAGNNDQVRRR</sequence>
<proteinExistence type="predicted"/>
<name>A0ABN4VE71_9ACTN</name>
<dbReference type="EMBL" id="CP015588">
    <property type="protein sequence ID" value="APY84563.1"/>
    <property type="molecule type" value="Genomic_DNA"/>
</dbReference>